<dbReference type="EMBL" id="JANBUO010000509">
    <property type="protein sequence ID" value="KAJ2803566.1"/>
    <property type="molecule type" value="Genomic_DNA"/>
</dbReference>
<evidence type="ECO:0000313" key="2">
    <source>
        <dbReference type="EMBL" id="KAJ2803566.1"/>
    </source>
</evidence>
<name>A0A9W8LUM6_9FUNG</name>
<feature type="compositionally biased region" description="Polar residues" evidence="1">
    <location>
        <begin position="203"/>
        <end position="212"/>
    </location>
</feature>
<evidence type="ECO:0008006" key="4">
    <source>
        <dbReference type="Google" id="ProtNLM"/>
    </source>
</evidence>
<dbReference type="AlphaFoldDB" id="A0A9W8LUM6"/>
<feature type="region of interest" description="Disordered" evidence="1">
    <location>
        <begin position="1"/>
        <end position="22"/>
    </location>
</feature>
<evidence type="ECO:0000256" key="1">
    <source>
        <dbReference type="SAM" id="MobiDB-lite"/>
    </source>
</evidence>
<accession>A0A9W8LUM6</accession>
<feature type="region of interest" description="Disordered" evidence="1">
    <location>
        <begin position="474"/>
        <end position="512"/>
    </location>
</feature>
<gene>
    <name evidence="2" type="ORF">H4R20_002839</name>
</gene>
<reference evidence="2" key="1">
    <citation type="submission" date="2022-07" db="EMBL/GenBank/DDBJ databases">
        <title>Phylogenomic reconstructions and comparative analyses of Kickxellomycotina fungi.</title>
        <authorList>
            <person name="Reynolds N.K."/>
            <person name="Stajich J.E."/>
            <person name="Barry K."/>
            <person name="Grigoriev I.V."/>
            <person name="Crous P."/>
            <person name="Smith M.E."/>
        </authorList>
    </citation>
    <scope>NUCLEOTIDE SEQUENCE</scope>
    <source>
        <strain evidence="2">NRRL 1565</strain>
    </source>
</reference>
<feature type="region of interest" description="Disordered" evidence="1">
    <location>
        <begin position="557"/>
        <end position="655"/>
    </location>
</feature>
<dbReference type="OrthoDB" id="774557at2759"/>
<protein>
    <recommendedName>
        <fullName evidence="4">LIM-domain binding protein-domain-containing protein</fullName>
    </recommendedName>
</protein>
<dbReference type="InterPro" id="IPR029005">
    <property type="entry name" value="LIM-bd/SEUSS"/>
</dbReference>
<comment type="caution">
    <text evidence="2">The sequence shown here is derived from an EMBL/GenBank/DDBJ whole genome shotgun (WGS) entry which is preliminary data.</text>
</comment>
<feature type="compositionally biased region" description="Low complexity" evidence="1">
    <location>
        <begin position="639"/>
        <end position="655"/>
    </location>
</feature>
<feature type="compositionally biased region" description="Low complexity" evidence="1">
    <location>
        <begin position="214"/>
        <end position="237"/>
    </location>
</feature>
<organism evidence="2 3">
    <name type="scientific">Coemansia guatemalensis</name>
    <dbReference type="NCBI Taxonomy" id="2761395"/>
    <lineage>
        <taxon>Eukaryota</taxon>
        <taxon>Fungi</taxon>
        <taxon>Fungi incertae sedis</taxon>
        <taxon>Zoopagomycota</taxon>
        <taxon>Kickxellomycotina</taxon>
        <taxon>Kickxellomycetes</taxon>
        <taxon>Kickxellales</taxon>
        <taxon>Kickxellaceae</taxon>
        <taxon>Coemansia</taxon>
    </lineage>
</organism>
<feature type="compositionally biased region" description="Low complexity" evidence="1">
    <location>
        <begin position="244"/>
        <end position="263"/>
    </location>
</feature>
<proteinExistence type="predicted"/>
<keyword evidence="3" id="KW-1185">Reference proteome</keyword>
<sequence>MNSQVSVNGAVGDGRSNTTDEQGLGMLTFGYLGGVGDGPAVSGLNAGPGGGATAMQFGGQGMAGLHTALQQQGVPQQTHPGAQPMSAQQQQQQQNAMAYFQNQLLMNGAAPWGLSGATTASAMAGAAPAMQQQPLMAHLAAIEHQSRQQGAPGTALSQPNYIHVMQHMQQQQQAAQAARQAMPPPPPPGQQQPSQQPPDGVTAKSTPSTADSTPALSAAVVSPNSAPAASGEVTSEATAREGGSEAAAAAAPRAQSVVSSSPALSTATRQSPVRQKRRKPAARQRGSAQPAAVTKAQTMGAVPRLAAETAAARTIVDGAERLAAQVVGSGLERLLAFHSVLAARHSDVTRDLEFWQRAVADNFCVGGSLRLDHGQQSYDVPAATAGRFYHRLFAEGAVESMHVALGQAAVHPMPASAAIASFHDVLLATTYTSGRRVLEPGALRVIFDRNMRIRLWAFEAVDAAVCLPRKRPAVTDDAPTRTADASIARNLDWPRSTPPPRRRKSAHARLPADESVLPAGALQHLEVASTMCLMQDLFRVYLRHPHTTDILATWRAAANPSPLAQPTRAPPPERRRQRRKSVPPVPAPKDTASAPKDTTAPASQKNTTSPKQAPKPNPTPPVTAAVSAAPPILQPPPLQQKQRQPQKQRQLLPTA</sequence>
<feature type="region of interest" description="Disordered" evidence="1">
    <location>
        <begin position="166"/>
        <end position="300"/>
    </location>
</feature>
<dbReference type="Proteomes" id="UP001140094">
    <property type="component" value="Unassembled WGS sequence"/>
</dbReference>
<feature type="compositionally biased region" description="Low complexity" evidence="1">
    <location>
        <begin position="169"/>
        <end position="181"/>
    </location>
</feature>
<feature type="compositionally biased region" description="Low complexity" evidence="1">
    <location>
        <begin position="622"/>
        <end position="631"/>
    </location>
</feature>
<dbReference type="Pfam" id="PF01803">
    <property type="entry name" value="LIM_bind"/>
    <property type="match status" value="1"/>
</dbReference>
<evidence type="ECO:0000313" key="3">
    <source>
        <dbReference type="Proteomes" id="UP001140094"/>
    </source>
</evidence>